<evidence type="ECO:0000259" key="8">
    <source>
        <dbReference type="PROSITE" id="PS51323"/>
    </source>
</evidence>
<feature type="signal peptide" evidence="6">
    <location>
        <begin position="1"/>
        <end position="19"/>
    </location>
</feature>
<dbReference type="Gene3D" id="2.60.40.10">
    <property type="entry name" value="Immunoglobulins"/>
    <property type="match status" value="1"/>
</dbReference>
<dbReference type="InterPro" id="IPR011390">
    <property type="entry name" value="IGFBP_rP_mac25"/>
</dbReference>
<keyword evidence="2" id="KW-0964">Secreted</keyword>
<dbReference type="PROSITE" id="PS00222">
    <property type="entry name" value="IGFBP_N_1"/>
    <property type="match status" value="1"/>
</dbReference>
<evidence type="ECO:0000259" key="7">
    <source>
        <dbReference type="PROSITE" id="PS50835"/>
    </source>
</evidence>
<dbReference type="SUPFAM" id="SSF100895">
    <property type="entry name" value="Kazal-type serine protease inhibitors"/>
    <property type="match status" value="1"/>
</dbReference>
<dbReference type="Gene3D" id="4.10.40.20">
    <property type="match status" value="1"/>
</dbReference>
<dbReference type="InterPro" id="IPR003599">
    <property type="entry name" value="Ig_sub"/>
</dbReference>
<dbReference type="InterPro" id="IPR036058">
    <property type="entry name" value="Kazal_dom_sf"/>
</dbReference>
<name>A0A288W7M5_CHAQN</name>
<dbReference type="Pfam" id="PF00219">
    <property type="entry name" value="IGFBP"/>
    <property type="match status" value="1"/>
</dbReference>
<dbReference type="GO" id="GO:0005576">
    <property type="term" value="C:extracellular region"/>
    <property type="evidence" value="ECO:0007669"/>
    <property type="project" value="UniProtKB-SubCell"/>
</dbReference>
<proteinExistence type="evidence at transcript level"/>
<evidence type="ECO:0000313" key="10">
    <source>
        <dbReference type="EMBL" id="ART33388.1"/>
    </source>
</evidence>
<feature type="domain" description="Ig-like" evidence="7">
    <location>
        <begin position="139"/>
        <end position="239"/>
    </location>
</feature>
<dbReference type="EMBL" id="KY313903">
    <property type="protein sequence ID" value="ART33388.1"/>
    <property type="molecule type" value="mRNA"/>
</dbReference>
<dbReference type="PANTHER" id="PTHR14186:SF19">
    <property type="entry name" value="INSULIN-LIKE GROWTH FACTOR-BINDING PROTEIN 7"/>
    <property type="match status" value="1"/>
</dbReference>
<protein>
    <submittedName>
        <fullName evidence="10">Insulin-like peptide binding protein</fullName>
    </submittedName>
</protein>
<dbReference type="PROSITE" id="PS50835">
    <property type="entry name" value="IG_LIKE"/>
    <property type="match status" value="1"/>
</dbReference>
<feature type="domain" description="Kazal-like" evidence="9">
    <location>
        <begin position="69"/>
        <end position="137"/>
    </location>
</feature>
<dbReference type="SMART" id="SM00280">
    <property type="entry name" value="KAZAL"/>
    <property type="match status" value="1"/>
</dbReference>
<keyword evidence="3 6" id="KW-0732">Signal</keyword>
<accession>A0A288W7M5</accession>
<evidence type="ECO:0000256" key="2">
    <source>
        <dbReference type="ARBA" id="ARBA00022525"/>
    </source>
</evidence>
<dbReference type="InterPro" id="IPR013783">
    <property type="entry name" value="Ig-like_fold"/>
</dbReference>
<dbReference type="Pfam" id="PF13927">
    <property type="entry name" value="Ig_3"/>
    <property type="match status" value="1"/>
</dbReference>
<sequence>MVEVVLLICASLLLPFTAAQDSGVTCGECDKSKCPNVDDCPSGVMQDPCGCCDLCARGLGQLCDFDNTGHVFGTCGEYLKCTTRTDIQDSQEATCQCQEQTQVCGTDKVTYPTLCHLLAKVQDLPGLEVAVRGPCMAAPTIRSKPEDKMRPMDSFLVLDCEASGYPVPTISWRLSKLDGTSLELPGDNPAFAVQVRGGPENSMVTGWVQIMKITEESLGVYSCLATNSEGEAQASATVSELKPDSNIHENTI</sequence>
<comment type="subcellular location">
    <subcellularLocation>
        <location evidence="1">Secreted</location>
    </subcellularLocation>
</comment>
<dbReference type="PROSITE" id="PS51323">
    <property type="entry name" value="IGFBP_N_2"/>
    <property type="match status" value="1"/>
</dbReference>
<organism evidence="10">
    <name type="scientific">Chaceon quinquedens</name>
    <name type="common">Red deepsea crab</name>
    <name type="synonym">Geryon quinquedens</name>
    <dbReference type="NCBI Taxonomy" id="198537"/>
    <lineage>
        <taxon>Eukaryota</taxon>
        <taxon>Metazoa</taxon>
        <taxon>Ecdysozoa</taxon>
        <taxon>Arthropoda</taxon>
        <taxon>Crustacea</taxon>
        <taxon>Multicrustacea</taxon>
        <taxon>Malacostraca</taxon>
        <taxon>Eumalacostraca</taxon>
        <taxon>Eucarida</taxon>
        <taxon>Decapoda</taxon>
        <taxon>Pleocyemata</taxon>
        <taxon>Brachyura</taxon>
        <taxon>Eubrachyura</taxon>
        <taxon>Portunoidea</taxon>
        <taxon>Geryonidae</taxon>
        <taxon>Chaceon</taxon>
    </lineage>
</organism>
<evidence type="ECO:0000256" key="5">
    <source>
        <dbReference type="ARBA" id="ARBA00023319"/>
    </source>
</evidence>
<dbReference type="GO" id="GO:0005520">
    <property type="term" value="F:insulin-like growth factor binding"/>
    <property type="evidence" value="ECO:0007669"/>
    <property type="project" value="InterPro"/>
</dbReference>
<dbReference type="AlphaFoldDB" id="A0A288W7M5"/>
<feature type="domain" description="IGFBP N-terminal" evidence="8">
    <location>
        <begin position="22"/>
        <end position="98"/>
    </location>
</feature>
<dbReference type="SMART" id="SM00408">
    <property type="entry name" value="IGc2"/>
    <property type="match status" value="1"/>
</dbReference>
<evidence type="ECO:0000256" key="1">
    <source>
        <dbReference type="ARBA" id="ARBA00004613"/>
    </source>
</evidence>
<dbReference type="SUPFAM" id="SSF57184">
    <property type="entry name" value="Growth factor receptor domain"/>
    <property type="match status" value="1"/>
</dbReference>
<reference evidence="10" key="1">
    <citation type="submission" date="2016-12" db="EMBL/GenBank/DDBJ databases">
        <title>Involvement of an insulin-like peptide binding protein (ILPBP) gene in the ovarian development of the deep-sea red crab, Chaceon quinquedens.</title>
        <authorList>
            <person name="Huang X."/>
            <person name="Chung J."/>
        </authorList>
    </citation>
    <scope>NUCLEOTIDE SEQUENCE</scope>
    <source>
        <tissue evidence="10">Ovary</tissue>
    </source>
</reference>
<keyword evidence="4" id="KW-1015">Disulfide bond</keyword>
<dbReference type="GO" id="GO:0009966">
    <property type="term" value="P:regulation of signal transduction"/>
    <property type="evidence" value="ECO:0007669"/>
    <property type="project" value="TreeGrafter"/>
</dbReference>
<dbReference type="InterPro" id="IPR036179">
    <property type="entry name" value="Ig-like_dom_sf"/>
</dbReference>
<evidence type="ECO:0000256" key="6">
    <source>
        <dbReference type="SAM" id="SignalP"/>
    </source>
</evidence>
<dbReference type="PANTHER" id="PTHR14186">
    <property type="entry name" value="INSULIN-LIKE GROWTH FACTOR BINDING PROTEIN-RELATED"/>
    <property type="match status" value="1"/>
</dbReference>
<dbReference type="CDD" id="cd00104">
    <property type="entry name" value="KAZAL_FS"/>
    <property type="match status" value="1"/>
</dbReference>
<keyword evidence="5" id="KW-0393">Immunoglobulin domain</keyword>
<dbReference type="GO" id="GO:0001558">
    <property type="term" value="P:regulation of cell growth"/>
    <property type="evidence" value="ECO:0007669"/>
    <property type="project" value="InterPro"/>
</dbReference>
<dbReference type="InterPro" id="IPR000867">
    <property type="entry name" value="IGFBP-like"/>
</dbReference>
<feature type="chain" id="PRO_5012651488" evidence="6">
    <location>
        <begin position="20"/>
        <end position="252"/>
    </location>
</feature>
<dbReference type="InterPro" id="IPR007110">
    <property type="entry name" value="Ig-like_dom"/>
</dbReference>
<dbReference type="Pfam" id="PF07648">
    <property type="entry name" value="Kazal_2"/>
    <property type="match status" value="1"/>
</dbReference>
<evidence type="ECO:0000256" key="3">
    <source>
        <dbReference type="ARBA" id="ARBA00022729"/>
    </source>
</evidence>
<dbReference type="InterPro" id="IPR017891">
    <property type="entry name" value="Insulin_GF-bd_Cys-rich_CS"/>
</dbReference>
<dbReference type="InterPro" id="IPR009030">
    <property type="entry name" value="Growth_fac_rcpt_cys_sf"/>
</dbReference>
<dbReference type="PROSITE" id="PS51465">
    <property type="entry name" value="KAZAL_2"/>
    <property type="match status" value="1"/>
</dbReference>
<dbReference type="SUPFAM" id="SSF48726">
    <property type="entry name" value="Immunoglobulin"/>
    <property type="match status" value="1"/>
</dbReference>
<evidence type="ECO:0000256" key="4">
    <source>
        <dbReference type="ARBA" id="ARBA00023157"/>
    </source>
</evidence>
<dbReference type="SMART" id="SM00121">
    <property type="entry name" value="IB"/>
    <property type="match status" value="1"/>
</dbReference>
<dbReference type="SMART" id="SM00409">
    <property type="entry name" value="IG"/>
    <property type="match status" value="1"/>
</dbReference>
<dbReference type="InterPro" id="IPR002350">
    <property type="entry name" value="Kazal_dom"/>
</dbReference>
<dbReference type="InterPro" id="IPR003598">
    <property type="entry name" value="Ig_sub2"/>
</dbReference>
<evidence type="ECO:0000259" key="9">
    <source>
        <dbReference type="PROSITE" id="PS51465"/>
    </source>
</evidence>